<evidence type="ECO:0000313" key="2">
    <source>
        <dbReference type="Proteomes" id="UP000189670"/>
    </source>
</evidence>
<reference evidence="2" key="1">
    <citation type="submission" date="2012-11" db="EMBL/GenBank/DDBJ databases">
        <authorList>
            <person name="Lucero-Rivera Y.E."/>
            <person name="Tovar-Ramirez D."/>
        </authorList>
    </citation>
    <scope>NUCLEOTIDE SEQUENCE [LARGE SCALE GENOMIC DNA]</scope>
    <source>
        <strain evidence="2">Araruama</strain>
    </source>
</reference>
<dbReference type="AlphaFoldDB" id="A0A1V1PG90"/>
<evidence type="ECO:0000313" key="1">
    <source>
        <dbReference type="EMBL" id="ETR73675.1"/>
    </source>
</evidence>
<organism evidence="1 2">
    <name type="scientific">Candidatus Magnetoglobus multicellularis str. Araruama</name>
    <dbReference type="NCBI Taxonomy" id="890399"/>
    <lineage>
        <taxon>Bacteria</taxon>
        <taxon>Pseudomonadati</taxon>
        <taxon>Thermodesulfobacteriota</taxon>
        <taxon>Desulfobacteria</taxon>
        <taxon>Desulfobacterales</taxon>
        <taxon>Desulfobacteraceae</taxon>
        <taxon>Candidatus Magnetoglobus</taxon>
    </lineage>
</organism>
<accession>A0A1V1PG90</accession>
<evidence type="ECO:0008006" key="3">
    <source>
        <dbReference type="Google" id="ProtNLM"/>
    </source>
</evidence>
<proteinExistence type="predicted"/>
<name>A0A1V1PG90_9BACT</name>
<sequence length="208" mass="24756">MQTFQKKYKQKLTDIYQQMDHSYQESANAYDFVCNGCEDNCCNTRFFHHTHIEFAYLVFGLRQLSDHKQNEIIQLASQVCQKSQEMLSNNQLIRLMCPLNEKGKCILYDSRPMICRLHGLAHELRFPGKPVQYTPGCNAFSQHFKLLNLNHYHTFDRTPHYIQMAQLENQFREEYQIDQRFKMTIAEMIVLPWQKNHSIVDILTNIDN</sequence>
<comment type="caution">
    <text evidence="1">The sequence shown here is derived from an EMBL/GenBank/DDBJ whole genome shotgun (WGS) entry which is preliminary data.</text>
</comment>
<gene>
    <name evidence="1" type="ORF">OMM_00765</name>
</gene>
<dbReference type="Proteomes" id="UP000189670">
    <property type="component" value="Unassembled WGS sequence"/>
</dbReference>
<protein>
    <recommendedName>
        <fullName evidence="3">YkgJ family cysteine cluster protein</fullName>
    </recommendedName>
</protein>
<dbReference type="EMBL" id="ATBP01000044">
    <property type="protein sequence ID" value="ETR73675.1"/>
    <property type="molecule type" value="Genomic_DNA"/>
</dbReference>